<feature type="region of interest" description="Disordered" evidence="4">
    <location>
        <begin position="145"/>
        <end position="167"/>
    </location>
</feature>
<feature type="compositionally biased region" description="Basic and acidic residues" evidence="4">
    <location>
        <begin position="145"/>
        <end position="154"/>
    </location>
</feature>
<gene>
    <name evidence="5" type="ORF">CFOL_v3_32795</name>
</gene>
<evidence type="ECO:0000256" key="4">
    <source>
        <dbReference type="SAM" id="MobiDB-lite"/>
    </source>
</evidence>
<dbReference type="GO" id="GO:0051315">
    <property type="term" value="P:attachment of mitotic spindle microtubules to kinetochore"/>
    <property type="evidence" value="ECO:0007669"/>
    <property type="project" value="TreeGrafter"/>
</dbReference>
<dbReference type="OrthoDB" id="1939643at2759"/>
<keyword evidence="6" id="KW-1185">Reference proteome</keyword>
<evidence type="ECO:0000256" key="2">
    <source>
        <dbReference type="ARBA" id="ARBA00010291"/>
    </source>
</evidence>
<evidence type="ECO:0000313" key="5">
    <source>
        <dbReference type="EMBL" id="GAV89378.1"/>
    </source>
</evidence>
<dbReference type="GO" id="GO:0051455">
    <property type="term" value="P:spindle attachment to meiosis I kinetochore"/>
    <property type="evidence" value="ECO:0007669"/>
    <property type="project" value="TreeGrafter"/>
</dbReference>
<dbReference type="AlphaFoldDB" id="A0A1Q3DAT3"/>
<comment type="caution">
    <text evidence="5">The sequence shown here is derived from an EMBL/GenBank/DDBJ whole genome shotgun (WGS) entry which is preliminary data.</text>
</comment>
<dbReference type="InParanoid" id="A0A1Q3DAT3"/>
<dbReference type="EMBL" id="BDDD01005452">
    <property type="protein sequence ID" value="GAV89378.1"/>
    <property type="molecule type" value="Genomic_DNA"/>
</dbReference>
<feature type="region of interest" description="Disordered" evidence="4">
    <location>
        <begin position="687"/>
        <end position="783"/>
    </location>
</feature>
<accession>A0A1Q3DAT3</accession>
<feature type="compositionally biased region" description="Polar residues" evidence="4">
    <location>
        <begin position="725"/>
        <end position="736"/>
    </location>
</feature>
<evidence type="ECO:0000256" key="1">
    <source>
        <dbReference type="ARBA" id="ARBA00004123"/>
    </source>
</evidence>
<feature type="compositionally biased region" description="Basic residues" evidence="4">
    <location>
        <begin position="890"/>
        <end position="902"/>
    </location>
</feature>
<feature type="region of interest" description="Disordered" evidence="4">
    <location>
        <begin position="83"/>
        <end position="133"/>
    </location>
</feature>
<organism evidence="5 6">
    <name type="scientific">Cephalotus follicularis</name>
    <name type="common">Albany pitcher plant</name>
    <dbReference type="NCBI Taxonomy" id="3775"/>
    <lineage>
        <taxon>Eukaryota</taxon>
        <taxon>Viridiplantae</taxon>
        <taxon>Streptophyta</taxon>
        <taxon>Embryophyta</taxon>
        <taxon>Tracheophyta</taxon>
        <taxon>Spermatophyta</taxon>
        <taxon>Magnoliopsida</taxon>
        <taxon>eudicotyledons</taxon>
        <taxon>Gunneridae</taxon>
        <taxon>Pentapetalae</taxon>
        <taxon>rosids</taxon>
        <taxon>fabids</taxon>
        <taxon>Oxalidales</taxon>
        <taxon>Cephalotaceae</taxon>
        <taxon>Cephalotus</taxon>
    </lineage>
</organism>
<reference evidence="6" key="1">
    <citation type="submission" date="2016-04" db="EMBL/GenBank/DDBJ databases">
        <title>Cephalotus genome sequencing.</title>
        <authorList>
            <person name="Fukushima K."/>
            <person name="Hasebe M."/>
            <person name="Fang X."/>
        </authorList>
    </citation>
    <scope>NUCLEOTIDE SEQUENCE [LARGE SCALE GENOMIC DNA]</scope>
    <source>
        <strain evidence="6">cv. St1</strain>
    </source>
</reference>
<comment type="similarity">
    <text evidence="2">Belongs to the CENP-C/MIF2 family.</text>
</comment>
<dbReference type="GO" id="GO:0019237">
    <property type="term" value="F:centromeric DNA binding"/>
    <property type="evidence" value="ECO:0007669"/>
    <property type="project" value="InterPro"/>
</dbReference>
<keyword evidence="3" id="KW-0539">Nucleus</keyword>
<sequence length="988" mass="110700">MESQNWGSDFEDPLEGYLGLSLFPRTLASLPNTPKPNDPDDLNHIHNFLKSMPMQCPNKLLEQAKVIVDNSSDLLESKMLSNLTSSSEDEAVVAPVSKNLQKQRPDLDHKMSQFSLKPNSSQSTGSLGPNWDSAELKDQSVTFERVENSKRELQRQTAGDSTELNQSDLFKVVPRTRRPGKPGLKRTDRYKDRYSELIAVNQSYPNVASQERDFSCSTANTEKRVICSTSQHPVSLEPSLEIAKLNDPVEFVAAFERIENAKREIQRQTGGLSMELDQSNLFKDRPRPHRQGIQGVKKTERYKHRYSENIPPNQSLQQDTKNTNFASQEQDLTDRYKHGYSENIPLNQSLQQDTENSNDASQESDSNVSIANKEKRVNNLFDELLNYEELDKDQVVSLLLDRLEIKPLDPQKLCLPNFEDIRRIDLRDTTRSHTPRNALSGSDINNFLSRIRSSKTPLQHISAESSTSPTPPNNLFSSISLLKKRIMQLNLSNDAFSAHDIDQSPTANAFPSDTINQQSYQVDTGKEFSISKESKSLMIEKNDIAVATMSSVEVAVGDFAGPSYKSENDNSSRLGYGVDVSSSGSHPDMEDNNGYNSIHHVIVNENLTMPDADAHAGTSGPNELDDKMEDMPREVVDFARPDIYKEDASRNNLDSIRSQLGFFGVCVSPPADQSNPAAIEDHATCGLSLHSDSDRHNEKVQESSSVPQEERTSAVLHPSKKCKTQGHSQRQSLSATEDNEVDECLNTAGSGSKQHNGRVQKSSSVPQNEQSDAVSRLSKKHEIKGLPQRQALAVTEDLAIDEHFSNALCGTEQHNEKVQESSSISQNDRSKRSLQRKDWKNKRLNRRQSLAATGDQAVDGCTNTVQSGPEQHNEMVQESSTVSSVDQGKGRRYPHKERRRKELSRRQSLAAVGTHWKSGVRRSTRIKSRPLEFWKGERFLYGRIHQSLATVIGIKYESPTKENGQPALKVKSFVPDKYKKLVDLAALH</sequence>
<dbReference type="PANTHER" id="PTHR16684:SF11">
    <property type="entry name" value="CENTROMERE PROTEIN C"/>
    <property type="match status" value="1"/>
</dbReference>
<evidence type="ECO:0000256" key="3">
    <source>
        <dbReference type="ARBA" id="ARBA00023242"/>
    </source>
</evidence>
<feature type="compositionally biased region" description="Polar residues" evidence="4">
    <location>
        <begin position="112"/>
        <end position="127"/>
    </location>
</feature>
<comment type="subcellular location">
    <subcellularLocation>
        <location evidence="1">Nucleus</location>
    </subcellularLocation>
</comment>
<proteinExistence type="inferred from homology"/>
<name>A0A1Q3DAT3_CEPFO</name>
<feature type="region of interest" description="Disordered" evidence="4">
    <location>
        <begin position="348"/>
        <end position="371"/>
    </location>
</feature>
<dbReference type="InterPro" id="IPR028386">
    <property type="entry name" value="CENP-C/Mif2/cnp3"/>
</dbReference>
<dbReference type="Proteomes" id="UP000187406">
    <property type="component" value="Unassembled WGS sequence"/>
</dbReference>
<dbReference type="GO" id="GO:0051382">
    <property type="term" value="P:kinetochore assembly"/>
    <property type="evidence" value="ECO:0007669"/>
    <property type="project" value="InterPro"/>
</dbReference>
<feature type="compositionally biased region" description="Basic and acidic residues" evidence="4">
    <location>
        <begin position="691"/>
        <end position="701"/>
    </location>
</feature>
<dbReference type="PANTHER" id="PTHR16684">
    <property type="entry name" value="CENTROMERE PROTEIN C"/>
    <property type="match status" value="1"/>
</dbReference>
<feature type="compositionally biased region" description="Polar residues" evidence="4">
    <location>
        <begin position="861"/>
        <end position="886"/>
    </location>
</feature>
<dbReference type="FunCoup" id="A0A1Q3DAT3">
    <property type="interactions" value="1100"/>
</dbReference>
<feature type="compositionally biased region" description="Polar residues" evidence="4">
    <location>
        <begin position="348"/>
        <end position="370"/>
    </location>
</feature>
<feature type="compositionally biased region" description="Polar residues" evidence="4">
    <location>
        <begin position="747"/>
        <end position="773"/>
    </location>
</feature>
<feature type="region of interest" description="Disordered" evidence="4">
    <location>
        <begin position="813"/>
        <end position="902"/>
    </location>
</feature>
<protein>
    <submittedName>
        <fullName evidence="5">Uncharacterized protein</fullName>
    </submittedName>
</protein>
<feature type="compositionally biased region" description="Basic and acidic residues" evidence="4">
    <location>
        <begin position="828"/>
        <end position="838"/>
    </location>
</feature>
<evidence type="ECO:0000313" key="6">
    <source>
        <dbReference type="Proteomes" id="UP000187406"/>
    </source>
</evidence>
<dbReference type="GO" id="GO:0005634">
    <property type="term" value="C:nucleus"/>
    <property type="evidence" value="ECO:0007669"/>
    <property type="project" value="UniProtKB-SubCell"/>
</dbReference>
<feature type="compositionally biased region" description="Polar residues" evidence="4">
    <location>
        <begin position="155"/>
        <end position="167"/>
    </location>
</feature>
<dbReference type="GO" id="GO:0000776">
    <property type="term" value="C:kinetochore"/>
    <property type="evidence" value="ECO:0007669"/>
    <property type="project" value="InterPro"/>
</dbReference>
<feature type="region of interest" description="Disordered" evidence="4">
    <location>
        <begin position="281"/>
        <end position="302"/>
    </location>
</feature>